<reference evidence="3" key="1">
    <citation type="journal article" date="2019" name="Int. J. Syst. Evol. Microbiol.">
        <title>The Global Catalogue of Microorganisms (GCM) 10K type strain sequencing project: providing services to taxonomists for standard genome sequencing and annotation.</title>
        <authorList>
            <consortium name="The Broad Institute Genomics Platform"/>
            <consortium name="The Broad Institute Genome Sequencing Center for Infectious Disease"/>
            <person name="Wu L."/>
            <person name="Ma J."/>
        </authorList>
    </citation>
    <scope>NUCLEOTIDE SEQUENCE [LARGE SCALE GENOMIC DNA]</scope>
    <source>
        <strain evidence="3">NBRC 100033</strain>
    </source>
</reference>
<comment type="caution">
    <text evidence="2">The sequence shown here is derived from an EMBL/GenBank/DDBJ whole genome shotgun (WGS) entry which is preliminary data.</text>
</comment>
<feature type="region of interest" description="Disordered" evidence="1">
    <location>
        <begin position="67"/>
        <end position="92"/>
    </location>
</feature>
<organism evidence="2 3">
    <name type="scientific">Marinospirillum insulare</name>
    <dbReference type="NCBI Taxonomy" id="217169"/>
    <lineage>
        <taxon>Bacteria</taxon>
        <taxon>Pseudomonadati</taxon>
        <taxon>Pseudomonadota</taxon>
        <taxon>Gammaproteobacteria</taxon>
        <taxon>Oceanospirillales</taxon>
        <taxon>Oceanospirillaceae</taxon>
        <taxon>Marinospirillum</taxon>
    </lineage>
</organism>
<sequence>MHSDGKKRRFALLFAAGDLRRYKVDSMKRLLFFLLAFIFVGNAFAAEARSYEQGWFWGERYQEKEEKNEPEEELIEESQLTENEPEEKSKDCTNPLEWDVSCGFVHPKRDYDFSQVQFKELTKQLAMYPEDVSRVLQYQKFVHWAVDQAVTAAKSAEWNIIQNQDMNPFIENPIGSFGMRAAARALTDHNKTVVQDIAEQGGFLVMFTRNDCVYCHKMYPTNWLMAQELGLDLYNAPLDGVCLEGFDKSFCYAGDDVELAAQYLDVFMVPDLFLHLPKDDVWIRVSSGVEAQETIKRRLVTFFGAAKNAAQKGLKNAASENRPAVNFESKDIFERAREGVGVAAGVIKQGEAKNADK</sequence>
<evidence type="ECO:0000256" key="1">
    <source>
        <dbReference type="SAM" id="MobiDB-lite"/>
    </source>
</evidence>
<dbReference type="SUPFAM" id="SSF52833">
    <property type="entry name" value="Thioredoxin-like"/>
    <property type="match status" value="1"/>
</dbReference>
<accession>A0ABQ6A2V4</accession>
<evidence type="ECO:0000313" key="2">
    <source>
        <dbReference type="EMBL" id="GLR64415.1"/>
    </source>
</evidence>
<gene>
    <name evidence="2" type="ORF">GCM10007878_18530</name>
</gene>
<dbReference type="Proteomes" id="UP001156682">
    <property type="component" value="Unassembled WGS sequence"/>
</dbReference>
<evidence type="ECO:0000313" key="3">
    <source>
        <dbReference type="Proteomes" id="UP001156682"/>
    </source>
</evidence>
<dbReference type="Pfam" id="PF13728">
    <property type="entry name" value="TraF"/>
    <property type="match status" value="1"/>
</dbReference>
<dbReference type="RefSeq" id="WP_027851892.1">
    <property type="nucleotide sequence ID" value="NZ_BSOR01000030.1"/>
</dbReference>
<keyword evidence="3" id="KW-1185">Reference proteome</keyword>
<dbReference type="EMBL" id="BSOR01000030">
    <property type="protein sequence ID" value="GLR64415.1"/>
    <property type="molecule type" value="Genomic_DNA"/>
</dbReference>
<name>A0ABQ6A2V4_9GAMM</name>
<dbReference type="InterPro" id="IPR039555">
    <property type="entry name" value="TraF/TrbB"/>
</dbReference>
<proteinExistence type="predicted"/>
<evidence type="ECO:0008006" key="4">
    <source>
        <dbReference type="Google" id="ProtNLM"/>
    </source>
</evidence>
<dbReference type="InterPro" id="IPR036249">
    <property type="entry name" value="Thioredoxin-like_sf"/>
</dbReference>
<protein>
    <recommendedName>
        <fullName evidence="4">Conjugal transfer pilus assembly protein TraF</fullName>
    </recommendedName>
</protein>